<evidence type="ECO:0000313" key="2">
    <source>
        <dbReference type="Proteomes" id="UP000029644"/>
    </source>
</evidence>
<dbReference type="Proteomes" id="UP000029644">
    <property type="component" value="Unassembled WGS sequence"/>
</dbReference>
<organism evidence="1 2">
    <name type="scientific">Algibacter lectus</name>
    <dbReference type="NCBI Taxonomy" id="221126"/>
    <lineage>
        <taxon>Bacteria</taxon>
        <taxon>Pseudomonadati</taxon>
        <taxon>Bacteroidota</taxon>
        <taxon>Flavobacteriia</taxon>
        <taxon>Flavobacteriales</taxon>
        <taxon>Flavobacteriaceae</taxon>
        <taxon>Algibacter</taxon>
    </lineage>
</organism>
<evidence type="ECO:0000313" key="1">
    <source>
        <dbReference type="EMBL" id="GAL63796.1"/>
    </source>
</evidence>
<dbReference type="EMBL" id="BBNQ01000014">
    <property type="protein sequence ID" value="GAL63796.1"/>
    <property type="molecule type" value="Genomic_DNA"/>
</dbReference>
<dbReference type="InterPro" id="IPR014721">
    <property type="entry name" value="Ribsml_uS5_D2-typ_fold_subgr"/>
</dbReference>
<name>A0A090VGA9_9FLAO</name>
<comment type="caution">
    <text evidence="1">The sequence shown here is derived from an EMBL/GenBank/DDBJ whole genome shotgun (WGS) entry which is preliminary data.</text>
</comment>
<dbReference type="Gene3D" id="3.30.230.10">
    <property type="match status" value="1"/>
</dbReference>
<sequence length="49" mass="5447">MKEYFSNGKLLISGEYVVLDGAISLAVPTKYGQSLTVENINEAKIIWRS</sequence>
<proteinExistence type="predicted"/>
<accession>A0A090VGA9</accession>
<dbReference type="RefSeq" id="WP_369441222.1">
    <property type="nucleotide sequence ID" value="NZ_BBNQ01000014.1"/>
</dbReference>
<reference evidence="1 2" key="1">
    <citation type="journal article" date="2014" name="Genome Announc.">
        <title>Draft Genome Sequences of Marine Flavobacterium Algibacter lectus Strains SS8 and NR4.</title>
        <authorList>
            <person name="Takatani N."/>
            <person name="Nakanishi M."/>
            <person name="Meirelles P."/>
            <person name="Mino S."/>
            <person name="Suda W."/>
            <person name="Oshima K."/>
            <person name="Hattori M."/>
            <person name="Ohkuma M."/>
            <person name="Hosokawa M."/>
            <person name="Miyashita K."/>
            <person name="Thompson F.L."/>
            <person name="Niwa A."/>
            <person name="Sawabe T."/>
            <person name="Sawabe T."/>
        </authorList>
    </citation>
    <scope>NUCLEOTIDE SEQUENCE [LARGE SCALE GENOMIC DNA]</scope>
    <source>
        <strain evidence="1 2">JCM 19300</strain>
    </source>
</reference>
<protein>
    <recommendedName>
        <fullName evidence="3">Mevalonate kinase</fullName>
    </recommendedName>
</protein>
<dbReference type="AlphaFoldDB" id="A0A090VGA9"/>
<evidence type="ECO:0008006" key="3">
    <source>
        <dbReference type="Google" id="ProtNLM"/>
    </source>
</evidence>
<gene>
    <name evidence="1" type="ORF">JCM19300_2051</name>
</gene>